<dbReference type="Gene3D" id="3.20.20.70">
    <property type="entry name" value="Aldolase class I"/>
    <property type="match status" value="1"/>
</dbReference>
<dbReference type="SUPFAM" id="SSF51366">
    <property type="entry name" value="Ribulose-phoshate binding barrel"/>
    <property type="match status" value="1"/>
</dbReference>
<protein>
    <submittedName>
        <fullName evidence="3">Ribulose phosphate epimerase</fullName>
    </submittedName>
</protein>
<dbReference type="InterPro" id="IPR013785">
    <property type="entry name" value="Aldolase_TIM"/>
</dbReference>
<dbReference type="GO" id="GO:0016857">
    <property type="term" value="F:racemase and epimerase activity, acting on carbohydrates and derivatives"/>
    <property type="evidence" value="ECO:0007669"/>
    <property type="project" value="InterPro"/>
</dbReference>
<dbReference type="AlphaFoldDB" id="A0A2K0AWT5"/>
<organism evidence="3 4">
    <name type="scientific">Staphylococcus haemolyticus</name>
    <dbReference type="NCBI Taxonomy" id="1283"/>
    <lineage>
        <taxon>Bacteria</taxon>
        <taxon>Bacillati</taxon>
        <taxon>Bacillota</taxon>
        <taxon>Bacilli</taxon>
        <taxon>Bacillales</taxon>
        <taxon>Staphylococcaceae</taxon>
        <taxon>Staphylococcus</taxon>
    </lineage>
</organism>
<evidence type="ECO:0000313" key="3">
    <source>
        <dbReference type="EMBL" id="PNN29494.1"/>
    </source>
</evidence>
<evidence type="ECO:0000313" key="4">
    <source>
        <dbReference type="Proteomes" id="UP000053523"/>
    </source>
</evidence>
<dbReference type="GO" id="GO:0046872">
    <property type="term" value="F:metal ion binding"/>
    <property type="evidence" value="ECO:0007669"/>
    <property type="project" value="UniProtKB-KW"/>
</dbReference>
<dbReference type="InterPro" id="IPR011060">
    <property type="entry name" value="RibuloseP-bd_barrel"/>
</dbReference>
<comment type="caution">
    <text evidence="3">The sequence shown here is derived from an EMBL/GenBank/DDBJ whole genome shotgun (WGS) entry which is preliminary data.</text>
</comment>
<evidence type="ECO:0000256" key="1">
    <source>
        <dbReference type="ARBA" id="ARBA00022723"/>
    </source>
</evidence>
<name>A0A2K0AWT5_STAHA</name>
<proteinExistence type="predicted"/>
<dbReference type="CDD" id="cd00429">
    <property type="entry name" value="RPE"/>
    <property type="match status" value="1"/>
</dbReference>
<dbReference type="PANTHER" id="PTHR11749">
    <property type="entry name" value="RIBULOSE-5-PHOSPHATE-3-EPIMERASE"/>
    <property type="match status" value="1"/>
</dbReference>
<dbReference type="NCBIfam" id="NF004076">
    <property type="entry name" value="PRK05581.1-4"/>
    <property type="match status" value="1"/>
</dbReference>
<dbReference type="EMBL" id="LORN02000011">
    <property type="protein sequence ID" value="PNN29494.1"/>
    <property type="molecule type" value="Genomic_DNA"/>
</dbReference>
<gene>
    <name evidence="3" type="ORF">AL503_003255</name>
</gene>
<sequence length="212" mass="24053">MMCADFKNLEKEVKDLEDANVDGFHIDFMDGQFVPNFGMGLQDLNIIRKLTHKIVDVHLMIKNPGEYIDLFVKENVDIIYFHPETDMHPARTIEKIKNNNIEAGIAINPDTSISTIEPLLNIVDKVMVMTVNPGFSGQKYLDFVNEKIDVLTSEDYSKKYNYQVFVDGAISPQKVNELNKKGVKGFVLGTSTLFGKDDSYTEIINKLRKVAN</sequence>
<keyword evidence="2" id="KW-0413">Isomerase</keyword>
<dbReference type="InterPro" id="IPR000056">
    <property type="entry name" value="Ribul_P_3_epim-like"/>
</dbReference>
<keyword evidence="1" id="KW-0479">Metal-binding</keyword>
<evidence type="ECO:0000256" key="2">
    <source>
        <dbReference type="ARBA" id="ARBA00023235"/>
    </source>
</evidence>
<dbReference type="GO" id="GO:0005975">
    <property type="term" value="P:carbohydrate metabolic process"/>
    <property type="evidence" value="ECO:0007669"/>
    <property type="project" value="InterPro"/>
</dbReference>
<accession>A0A2K0AWT5</accession>
<dbReference type="Pfam" id="PF00834">
    <property type="entry name" value="Ribul_P_3_epim"/>
    <property type="match status" value="1"/>
</dbReference>
<dbReference type="Proteomes" id="UP000053523">
    <property type="component" value="Unassembled WGS sequence"/>
</dbReference>
<reference evidence="3 4" key="1">
    <citation type="submission" date="2017-12" db="EMBL/GenBank/DDBJ databases">
        <title>FDA dAtabase for Regulatory Grade micrObial Sequences (FDA-ARGOS): Supporting development and validation of Infectious Disease Dx tests.</title>
        <authorList>
            <person name="Hoffmann M."/>
            <person name="Allard M."/>
            <person name="Evans P."/>
            <person name="Brown E."/>
            <person name="Tallon L."/>
            <person name="Sadzewicz L."/>
            <person name="Sengamalay N."/>
            <person name="Ott S."/>
            <person name="Godinez A."/>
            <person name="Nagaraj S."/>
            <person name="Vavikolanu K."/>
            <person name="Aluvathingal J."/>
            <person name="Nadendla S."/>
            <person name="Sichtig H."/>
        </authorList>
    </citation>
    <scope>NUCLEOTIDE SEQUENCE [LARGE SCALE GENOMIC DNA]</scope>
    <source>
        <strain evidence="3 4">FDAARGOS_148</strain>
    </source>
</reference>